<dbReference type="EMBL" id="LR130779">
    <property type="protein sequence ID" value="VDN62105.1"/>
    <property type="molecule type" value="Genomic_DNA"/>
</dbReference>
<evidence type="ECO:0000313" key="1">
    <source>
        <dbReference type="EMBL" id="VDN62105.1"/>
    </source>
</evidence>
<dbReference type="OrthoDB" id="7018784at2"/>
<accession>A0A653B0N2</accession>
<organism evidence="1">
    <name type="scientific">Ectopseudomonas oleovorans</name>
    <name type="common">Pseudomonas oleovorans</name>
    <dbReference type="NCBI Taxonomy" id="301"/>
    <lineage>
        <taxon>Bacteria</taxon>
        <taxon>Pseudomonadati</taxon>
        <taxon>Pseudomonadota</taxon>
        <taxon>Gammaproteobacteria</taxon>
        <taxon>Pseudomonadales</taxon>
        <taxon>Pseudomonadaceae</taxon>
        <taxon>Ectopseudomonas</taxon>
    </lineage>
</organism>
<dbReference type="AlphaFoldDB" id="A0A653B0N2"/>
<gene>
    <name evidence="1" type="ORF">POT9AD_1114</name>
</gene>
<sequence>MSAPEIPITIYRGETFEFGIMYAEGEFVSPYPVITAMPQAAPARLTVENHGVPDGWPVRIECVKSPAELNTPADDWVYPKVIDANTLELNDVNAHCWRAFSGTGLLIVPKPADITGWRCRAQVRTKPGGDLLHTWDSDPAQSPDSLVTVDVALSQFVLTMTAEQSEALEWSKGFYEAEVIAPGGQVYKLTAISPIEVTREVTT</sequence>
<protein>
    <submittedName>
        <fullName evidence="1">Uncharacterized protein</fullName>
    </submittedName>
</protein>
<proteinExistence type="predicted"/>
<reference evidence="1" key="1">
    <citation type="submission" date="2018-11" db="EMBL/GenBank/DDBJ databases">
        <authorList>
            <consortium name="Genoscope - CEA"/>
            <person name="William W."/>
        </authorList>
    </citation>
    <scope>NUCLEOTIDE SEQUENCE [LARGE SCALE GENOMIC DNA]</scope>
    <source>
        <strain evidence="1">T9AD</strain>
    </source>
</reference>
<name>A0A653B0N2_ECTOL</name>